<dbReference type="OrthoDB" id="6499973at2759"/>
<feature type="transmembrane region" description="Helical" evidence="1">
    <location>
        <begin position="57"/>
        <end position="76"/>
    </location>
</feature>
<feature type="transmembrane region" description="Helical" evidence="1">
    <location>
        <begin position="265"/>
        <end position="286"/>
    </location>
</feature>
<dbReference type="SUPFAM" id="SSF103473">
    <property type="entry name" value="MFS general substrate transporter"/>
    <property type="match status" value="1"/>
</dbReference>
<evidence type="ECO:0000313" key="2">
    <source>
        <dbReference type="EMBL" id="PIK38306.1"/>
    </source>
</evidence>
<organism evidence="2 3">
    <name type="scientific">Stichopus japonicus</name>
    <name type="common">Sea cucumber</name>
    <dbReference type="NCBI Taxonomy" id="307972"/>
    <lineage>
        <taxon>Eukaryota</taxon>
        <taxon>Metazoa</taxon>
        <taxon>Echinodermata</taxon>
        <taxon>Eleutherozoa</taxon>
        <taxon>Echinozoa</taxon>
        <taxon>Holothuroidea</taxon>
        <taxon>Aspidochirotacea</taxon>
        <taxon>Aspidochirotida</taxon>
        <taxon>Stichopodidae</taxon>
        <taxon>Apostichopus</taxon>
    </lineage>
</organism>
<dbReference type="EMBL" id="MRZV01001375">
    <property type="protein sequence ID" value="PIK38306.1"/>
    <property type="molecule type" value="Genomic_DNA"/>
</dbReference>
<evidence type="ECO:0000313" key="3">
    <source>
        <dbReference type="Proteomes" id="UP000230750"/>
    </source>
</evidence>
<dbReference type="AlphaFoldDB" id="A0A2G8JRB7"/>
<protein>
    <submittedName>
        <fullName evidence="2">Putative monocarboxylate transporter 12</fullName>
    </submittedName>
</protein>
<feature type="transmembrane region" description="Helical" evidence="1">
    <location>
        <begin position="6"/>
        <end position="26"/>
    </location>
</feature>
<feature type="transmembrane region" description="Helical" evidence="1">
    <location>
        <begin position="298"/>
        <end position="319"/>
    </location>
</feature>
<feature type="transmembrane region" description="Helical" evidence="1">
    <location>
        <begin position="174"/>
        <end position="198"/>
    </location>
</feature>
<accession>A0A2G8JRB7</accession>
<gene>
    <name evidence="2" type="ORF">BSL78_24857</name>
</gene>
<dbReference type="PANTHER" id="PTHR11360:SF303">
    <property type="entry name" value="MAJOR FACILITATOR SUPERFAMILY (MFS) PROFILE DOMAIN-CONTAINING PROTEIN"/>
    <property type="match status" value="1"/>
</dbReference>
<sequence length="326" mass="35101">MEILISNVISGFGLGMISLVTTVDLGETFGDQFGIVFSISTLISSVAMMLMPLLLDYWLRVYGLSWAVALLGALMWNNVPCGLMLFENYTSIWRCDDPNRRILPNQDLGLPGTSSQANDECPAPNQSPKGRNILLAHPSLTFAILTRLFNSVILFAWAIYLVPFGVSKGYSPSTAVFLSTSGGAGIFVGRTICIFVYHFQLMHSLPINVGGVVASLCMMVAFNIAESFSSLCTLSFVAGALVAYLGSWMQAYTIYVVCKKHFKTAVALSNSITGAGIVAAGIISGLVHDIRGSYNDVFIFLSLSAACQVLCIIPTILLIKSSKCDL</sequence>
<feature type="transmembrane region" description="Helical" evidence="1">
    <location>
        <begin position="140"/>
        <end position="162"/>
    </location>
</feature>
<keyword evidence="1" id="KW-0812">Transmembrane</keyword>
<keyword evidence="1" id="KW-1133">Transmembrane helix</keyword>
<comment type="caution">
    <text evidence="2">The sequence shown here is derived from an EMBL/GenBank/DDBJ whole genome shotgun (WGS) entry which is preliminary data.</text>
</comment>
<dbReference type="InterPro" id="IPR050327">
    <property type="entry name" value="Proton-linked_MCT"/>
</dbReference>
<dbReference type="Proteomes" id="UP000230750">
    <property type="component" value="Unassembled WGS sequence"/>
</dbReference>
<name>A0A2G8JRB7_STIJA</name>
<dbReference type="InterPro" id="IPR036259">
    <property type="entry name" value="MFS_trans_sf"/>
</dbReference>
<feature type="transmembrane region" description="Helical" evidence="1">
    <location>
        <begin position="205"/>
        <end position="224"/>
    </location>
</feature>
<proteinExistence type="predicted"/>
<dbReference type="PANTHER" id="PTHR11360">
    <property type="entry name" value="MONOCARBOXYLATE TRANSPORTER"/>
    <property type="match status" value="1"/>
</dbReference>
<keyword evidence="3" id="KW-1185">Reference proteome</keyword>
<dbReference type="Gene3D" id="1.20.1250.20">
    <property type="entry name" value="MFS general substrate transporter like domains"/>
    <property type="match status" value="1"/>
</dbReference>
<dbReference type="GO" id="GO:0008028">
    <property type="term" value="F:monocarboxylic acid transmembrane transporter activity"/>
    <property type="evidence" value="ECO:0007669"/>
    <property type="project" value="TreeGrafter"/>
</dbReference>
<feature type="transmembrane region" description="Helical" evidence="1">
    <location>
        <begin position="236"/>
        <end position="258"/>
    </location>
</feature>
<evidence type="ECO:0000256" key="1">
    <source>
        <dbReference type="SAM" id="Phobius"/>
    </source>
</evidence>
<reference evidence="2 3" key="1">
    <citation type="journal article" date="2017" name="PLoS Biol.">
        <title>The sea cucumber genome provides insights into morphological evolution and visceral regeneration.</title>
        <authorList>
            <person name="Zhang X."/>
            <person name="Sun L."/>
            <person name="Yuan J."/>
            <person name="Sun Y."/>
            <person name="Gao Y."/>
            <person name="Zhang L."/>
            <person name="Li S."/>
            <person name="Dai H."/>
            <person name="Hamel J.F."/>
            <person name="Liu C."/>
            <person name="Yu Y."/>
            <person name="Liu S."/>
            <person name="Lin W."/>
            <person name="Guo K."/>
            <person name="Jin S."/>
            <person name="Xu P."/>
            <person name="Storey K.B."/>
            <person name="Huan P."/>
            <person name="Zhang T."/>
            <person name="Zhou Y."/>
            <person name="Zhang J."/>
            <person name="Lin C."/>
            <person name="Li X."/>
            <person name="Xing L."/>
            <person name="Huo D."/>
            <person name="Sun M."/>
            <person name="Wang L."/>
            <person name="Mercier A."/>
            <person name="Li F."/>
            <person name="Yang H."/>
            <person name="Xiang J."/>
        </authorList>
    </citation>
    <scope>NUCLEOTIDE SEQUENCE [LARGE SCALE GENOMIC DNA]</scope>
    <source>
        <strain evidence="2">Shaxun</strain>
        <tissue evidence="2">Muscle</tissue>
    </source>
</reference>
<feature type="transmembrane region" description="Helical" evidence="1">
    <location>
        <begin position="33"/>
        <end position="51"/>
    </location>
</feature>
<keyword evidence="1" id="KW-0472">Membrane</keyword>